<accession>A0ABT1PGL7</accession>
<name>A0ABT1PGL7_9ACTN</name>
<dbReference type="InterPro" id="IPR029069">
    <property type="entry name" value="HotDog_dom_sf"/>
</dbReference>
<dbReference type="Gene3D" id="3.10.129.10">
    <property type="entry name" value="Hotdog Thioesterase"/>
    <property type="match status" value="1"/>
</dbReference>
<evidence type="ECO:0000313" key="2">
    <source>
        <dbReference type="Proteomes" id="UP001206206"/>
    </source>
</evidence>
<protein>
    <recommendedName>
        <fullName evidence="3">Thioesterase domain-containing protein</fullName>
    </recommendedName>
</protein>
<dbReference type="SUPFAM" id="SSF54637">
    <property type="entry name" value="Thioesterase/thiol ester dehydrase-isomerase"/>
    <property type="match status" value="1"/>
</dbReference>
<dbReference type="Pfam" id="PF13279">
    <property type="entry name" value="4HBT_2"/>
    <property type="match status" value="1"/>
</dbReference>
<evidence type="ECO:0008006" key="3">
    <source>
        <dbReference type="Google" id="ProtNLM"/>
    </source>
</evidence>
<dbReference type="CDD" id="cd00586">
    <property type="entry name" value="4HBT"/>
    <property type="match status" value="1"/>
</dbReference>
<sequence>MNEVLQDWFQTALGVDYAGLFAERRIGIPTIRLECDFLAPSRLGDTVAFTLTVQRIGTSSFELRFECTGQEPQDVRVRIRAVLVTMSLDDHRSVPIPEDIRKAMEQYCAPSQESREASNVKEEEAK</sequence>
<proteinExistence type="predicted"/>
<organism evidence="1 2">
    <name type="scientific">Streptantibioticus rubrisoli</name>
    <dbReference type="NCBI Taxonomy" id="1387313"/>
    <lineage>
        <taxon>Bacteria</taxon>
        <taxon>Bacillati</taxon>
        <taxon>Actinomycetota</taxon>
        <taxon>Actinomycetes</taxon>
        <taxon>Kitasatosporales</taxon>
        <taxon>Streptomycetaceae</taxon>
        <taxon>Streptantibioticus</taxon>
    </lineage>
</organism>
<evidence type="ECO:0000313" key="1">
    <source>
        <dbReference type="EMBL" id="MCQ4044507.1"/>
    </source>
</evidence>
<comment type="caution">
    <text evidence="1">The sequence shown here is derived from an EMBL/GenBank/DDBJ whole genome shotgun (WGS) entry which is preliminary data.</text>
</comment>
<reference evidence="1 2" key="1">
    <citation type="submission" date="2022-06" db="EMBL/GenBank/DDBJ databases">
        <title>Draft genome sequence of type strain Streptomyces rubrisoli DSM 42083.</title>
        <authorList>
            <person name="Duangmal K."/>
            <person name="Klaysubun C."/>
        </authorList>
    </citation>
    <scope>NUCLEOTIDE SEQUENCE [LARGE SCALE GENOMIC DNA]</scope>
    <source>
        <strain evidence="1 2">DSM 42083</strain>
    </source>
</reference>
<gene>
    <name evidence="1" type="ORF">NON19_21360</name>
</gene>
<keyword evidence="2" id="KW-1185">Reference proteome</keyword>
<dbReference type="EMBL" id="JANFNH010000028">
    <property type="protein sequence ID" value="MCQ4044507.1"/>
    <property type="molecule type" value="Genomic_DNA"/>
</dbReference>
<dbReference type="Proteomes" id="UP001206206">
    <property type="component" value="Unassembled WGS sequence"/>
</dbReference>